<name>A0A926E2T5_9FIRM</name>
<evidence type="ECO:0000259" key="1">
    <source>
        <dbReference type="Pfam" id="PF00326"/>
    </source>
</evidence>
<evidence type="ECO:0000313" key="2">
    <source>
        <dbReference type="EMBL" id="MBC8559059.1"/>
    </source>
</evidence>
<dbReference type="AlphaFoldDB" id="A0A926E2T5"/>
<dbReference type="InterPro" id="IPR029058">
    <property type="entry name" value="AB_hydrolase_fold"/>
</dbReference>
<sequence length="233" mass="26475">MKLKFIHNGHPCILVKPEKPSEKKYWVWRAEFFDAFNQVDRALLEKGWHIVYCNLSDRYGCPSAVTDMKKFHDYLVSEYGLCEKADLFGFSRGGLYAFNYSVAYPQDVSTLYLDAPVLDILSWPKAGKSEEDAQCWEECKLCYGITEEEAETFQGSPVHHLDELADTKLPLLLIAGDSDKIVPYADNGQKLADIYFRRNLPVKVIVKPGCGHHPHSIEVPTEAVNFIAGNRIK</sequence>
<evidence type="ECO:0000313" key="3">
    <source>
        <dbReference type="Proteomes" id="UP000610760"/>
    </source>
</evidence>
<comment type="caution">
    <text evidence="2">The sequence shown here is derived from an EMBL/GenBank/DDBJ whole genome shotgun (WGS) entry which is preliminary data.</text>
</comment>
<keyword evidence="3" id="KW-1185">Reference proteome</keyword>
<organism evidence="2 3">
    <name type="scientific">Fumia xinanensis</name>
    <dbReference type="NCBI Taxonomy" id="2763659"/>
    <lineage>
        <taxon>Bacteria</taxon>
        <taxon>Bacillati</taxon>
        <taxon>Bacillota</taxon>
        <taxon>Clostridia</taxon>
        <taxon>Eubacteriales</taxon>
        <taxon>Oscillospiraceae</taxon>
        <taxon>Fumia</taxon>
    </lineage>
</organism>
<dbReference type="RefSeq" id="WP_249293952.1">
    <property type="nucleotide sequence ID" value="NZ_JACRSV010000001.1"/>
</dbReference>
<reference evidence="2" key="1">
    <citation type="submission" date="2020-08" db="EMBL/GenBank/DDBJ databases">
        <title>Genome public.</title>
        <authorList>
            <person name="Liu C."/>
            <person name="Sun Q."/>
        </authorList>
    </citation>
    <scope>NUCLEOTIDE SEQUENCE</scope>
    <source>
        <strain evidence="2">NSJ-33</strain>
    </source>
</reference>
<dbReference type="EMBL" id="JACRSV010000001">
    <property type="protein sequence ID" value="MBC8559059.1"/>
    <property type="molecule type" value="Genomic_DNA"/>
</dbReference>
<accession>A0A926E2T5</accession>
<dbReference type="InterPro" id="IPR001375">
    <property type="entry name" value="Peptidase_S9_cat"/>
</dbReference>
<dbReference type="GO" id="GO:0008236">
    <property type="term" value="F:serine-type peptidase activity"/>
    <property type="evidence" value="ECO:0007669"/>
    <property type="project" value="InterPro"/>
</dbReference>
<dbReference type="SUPFAM" id="SSF53474">
    <property type="entry name" value="alpha/beta-Hydrolases"/>
    <property type="match status" value="1"/>
</dbReference>
<proteinExistence type="predicted"/>
<dbReference type="Gene3D" id="3.40.50.1820">
    <property type="entry name" value="alpha/beta hydrolase"/>
    <property type="match status" value="1"/>
</dbReference>
<keyword evidence="2" id="KW-0378">Hydrolase</keyword>
<dbReference type="Pfam" id="PF00326">
    <property type="entry name" value="Peptidase_S9"/>
    <property type="match status" value="1"/>
</dbReference>
<feature type="domain" description="Peptidase S9 prolyl oligopeptidase catalytic" evidence="1">
    <location>
        <begin position="65"/>
        <end position="213"/>
    </location>
</feature>
<dbReference type="Proteomes" id="UP000610760">
    <property type="component" value="Unassembled WGS sequence"/>
</dbReference>
<protein>
    <submittedName>
        <fullName evidence="2">Alpha/beta hydrolase</fullName>
    </submittedName>
</protein>
<gene>
    <name evidence="2" type="ORF">H8710_03130</name>
</gene>
<dbReference type="GO" id="GO:0006508">
    <property type="term" value="P:proteolysis"/>
    <property type="evidence" value="ECO:0007669"/>
    <property type="project" value="InterPro"/>
</dbReference>